<reference evidence="2" key="1">
    <citation type="submission" date="2016-10" db="EMBL/GenBank/DDBJ databases">
        <authorList>
            <person name="Varghese N."/>
            <person name="Submissions S."/>
        </authorList>
    </citation>
    <scope>NUCLEOTIDE SEQUENCE [LARGE SCALE GENOMIC DNA]</scope>
    <source>
        <strain evidence="2">DSM 44654</strain>
    </source>
</reference>
<keyword evidence="2" id="KW-1185">Reference proteome</keyword>
<evidence type="ECO:0000313" key="2">
    <source>
        <dbReference type="Proteomes" id="UP000198878"/>
    </source>
</evidence>
<dbReference type="STRING" id="218821.SAMN05421837_107148"/>
<name>A0A1H5R6P1_9PSEU</name>
<sequence length="177" mass="19004">MLLGQHGTFDPKGVRVRSVRVSGPLDLDNVSARAGLSLISCVVNGEISAWHANLPWLRLAHCRVGNVHADGARLESGMWLDDLRIAGAGSAGAVRLPKARIGNRLDLSRTEITNSTGAALFAPGLHVDGDLWLDETRFDAATRWAAVQLFQARIDGVVSLRKARIFNAAGTAFQLTN</sequence>
<gene>
    <name evidence="1" type="ORF">SAMN05421837_107148</name>
</gene>
<dbReference type="EMBL" id="FNUJ01000007">
    <property type="protein sequence ID" value="SEF33979.1"/>
    <property type="molecule type" value="Genomic_DNA"/>
</dbReference>
<accession>A0A1H5R6P1</accession>
<proteinExistence type="predicted"/>
<evidence type="ECO:0000313" key="1">
    <source>
        <dbReference type="EMBL" id="SEF33979.1"/>
    </source>
</evidence>
<protein>
    <recommendedName>
        <fullName evidence="3">Pentapeptide repeat-containing protein</fullName>
    </recommendedName>
</protein>
<evidence type="ECO:0008006" key="3">
    <source>
        <dbReference type="Google" id="ProtNLM"/>
    </source>
</evidence>
<dbReference type="Proteomes" id="UP000198878">
    <property type="component" value="Unassembled WGS sequence"/>
</dbReference>
<dbReference type="AlphaFoldDB" id="A0A1H5R6P1"/>
<organism evidence="1 2">
    <name type="scientific">Amycolatopsis pretoriensis</name>
    <dbReference type="NCBI Taxonomy" id="218821"/>
    <lineage>
        <taxon>Bacteria</taxon>
        <taxon>Bacillati</taxon>
        <taxon>Actinomycetota</taxon>
        <taxon>Actinomycetes</taxon>
        <taxon>Pseudonocardiales</taxon>
        <taxon>Pseudonocardiaceae</taxon>
        <taxon>Amycolatopsis</taxon>
    </lineage>
</organism>